<accession>A0A518B1V6</accession>
<gene>
    <name evidence="2" type="ORF">Pan216_17590</name>
</gene>
<keyword evidence="3" id="KW-1185">Reference proteome</keyword>
<evidence type="ECO:0008006" key="4">
    <source>
        <dbReference type="Google" id="ProtNLM"/>
    </source>
</evidence>
<dbReference type="AlphaFoldDB" id="A0A518B1V6"/>
<dbReference type="Proteomes" id="UP000317093">
    <property type="component" value="Chromosome"/>
</dbReference>
<dbReference type="EMBL" id="CP036279">
    <property type="protein sequence ID" value="QDU60906.1"/>
    <property type="molecule type" value="Genomic_DNA"/>
</dbReference>
<name>A0A518B1V6_9BACT</name>
<feature type="region of interest" description="Disordered" evidence="1">
    <location>
        <begin position="1"/>
        <end position="20"/>
    </location>
</feature>
<evidence type="ECO:0000256" key="1">
    <source>
        <dbReference type="SAM" id="MobiDB-lite"/>
    </source>
</evidence>
<evidence type="ECO:0000313" key="3">
    <source>
        <dbReference type="Proteomes" id="UP000317093"/>
    </source>
</evidence>
<reference evidence="2 3" key="1">
    <citation type="submission" date="2019-02" db="EMBL/GenBank/DDBJ databases">
        <title>Deep-cultivation of Planctomycetes and their phenomic and genomic characterization uncovers novel biology.</title>
        <authorList>
            <person name="Wiegand S."/>
            <person name="Jogler M."/>
            <person name="Boedeker C."/>
            <person name="Pinto D."/>
            <person name="Vollmers J."/>
            <person name="Rivas-Marin E."/>
            <person name="Kohn T."/>
            <person name="Peeters S.H."/>
            <person name="Heuer A."/>
            <person name="Rast P."/>
            <person name="Oberbeckmann S."/>
            <person name="Bunk B."/>
            <person name="Jeske O."/>
            <person name="Meyerdierks A."/>
            <person name="Storesund J.E."/>
            <person name="Kallscheuer N."/>
            <person name="Luecker S."/>
            <person name="Lage O.M."/>
            <person name="Pohl T."/>
            <person name="Merkel B.J."/>
            <person name="Hornburger P."/>
            <person name="Mueller R.-W."/>
            <person name="Bruemmer F."/>
            <person name="Labrenz M."/>
            <person name="Spormann A.M."/>
            <person name="Op den Camp H."/>
            <person name="Overmann J."/>
            <person name="Amann R."/>
            <person name="Jetten M.S.M."/>
            <person name="Mascher T."/>
            <person name="Medema M.H."/>
            <person name="Devos D.P."/>
            <person name="Kaster A.-K."/>
            <person name="Ovreas L."/>
            <person name="Rohde M."/>
            <person name="Galperin M.Y."/>
            <person name="Jogler C."/>
        </authorList>
    </citation>
    <scope>NUCLEOTIDE SEQUENCE [LARGE SCALE GENOMIC DNA]</scope>
    <source>
        <strain evidence="2 3">Pan216</strain>
    </source>
</reference>
<protein>
    <recommendedName>
        <fullName evidence="4">Anti-sigma-28 factor FlgM C-terminal domain-containing protein</fullName>
    </recommendedName>
</protein>
<dbReference type="KEGG" id="knv:Pan216_17590"/>
<proteinExistence type="predicted"/>
<sequence length="100" mass="11699">MVHFDRFGKHRSLPGNPFSESLENALTVRPLTSRLTPVKNDSMTLQFAKELHRLPEERRQLIFRVRRQIAEGNYDTPERFRAALEALLDQHSQLDDPSEE</sequence>
<evidence type="ECO:0000313" key="2">
    <source>
        <dbReference type="EMBL" id="QDU60906.1"/>
    </source>
</evidence>
<organism evidence="2 3">
    <name type="scientific">Kolteria novifilia</name>
    <dbReference type="NCBI Taxonomy" id="2527975"/>
    <lineage>
        <taxon>Bacteria</taxon>
        <taxon>Pseudomonadati</taxon>
        <taxon>Planctomycetota</taxon>
        <taxon>Planctomycetia</taxon>
        <taxon>Kolteriales</taxon>
        <taxon>Kolteriaceae</taxon>
        <taxon>Kolteria</taxon>
    </lineage>
</organism>